<evidence type="ECO:0000313" key="2">
    <source>
        <dbReference type="EMBL" id="CAE8615524.1"/>
    </source>
</evidence>
<reference evidence="2" key="1">
    <citation type="submission" date="2021-02" db="EMBL/GenBank/DDBJ databases">
        <authorList>
            <person name="Dougan E. K."/>
            <person name="Rhodes N."/>
            <person name="Thang M."/>
            <person name="Chan C."/>
        </authorList>
    </citation>
    <scope>NUCLEOTIDE SEQUENCE</scope>
</reference>
<name>A0A813FN03_POLGL</name>
<dbReference type="Proteomes" id="UP000654075">
    <property type="component" value="Unassembled WGS sequence"/>
</dbReference>
<feature type="compositionally biased region" description="Basic and acidic residues" evidence="1">
    <location>
        <begin position="551"/>
        <end position="570"/>
    </location>
</feature>
<feature type="compositionally biased region" description="Polar residues" evidence="1">
    <location>
        <begin position="464"/>
        <end position="474"/>
    </location>
</feature>
<evidence type="ECO:0000256" key="1">
    <source>
        <dbReference type="SAM" id="MobiDB-lite"/>
    </source>
</evidence>
<comment type="caution">
    <text evidence="2">The sequence shown here is derived from an EMBL/GenBank/DDBJ whole genome shotgun (WGS) entry which is preliminary data.</text>
</comment>
<keyword evidence="3" id="KW-1185">Reference proteome</keyword>
<feature type="region of interest" description="Disordered" evidence="1">
    <location>
        <begin position="551"/>
        <end position="657"/>
    </location>
</feature>
<dbReference type="AlphaFoldDB" id="A0A813FN03"/>
<sequence length="1113" mass="121064">MGWTHALSICQTLHEIIVEKAGLRSYKRVADGKPSPALGRHDPVPIHVEYVDNFAAIGCNADEVSKALAAVNQIMTQLNIPTHEIHTVDNHGDLLGWSFDGHVGSWRPTNRRAWKIILAVRSLTRRPRGSSKLIERIVGHMTFIALLRRESLSCFNHVYDFIQAHRPWGSVIPQGVLRELQCFAGLIPLIWVDMRASWCPEVLMCDASHLGRGVVSAQVDPSLVKSVGQHVDKWRWNKHYSNGQPMKLRQSGGHVECEVDDVVDGSELRDALLSFPDVPDKLLDRHWSVVSCAKWDRVESQAVLEGRALSFAVKRQARKASNHHQRHLILTDATSALFAVMKGRSSSSGMLRVCRSIAAHLLATGMRICVRWLCSERRLADKPSRGIPEAGYLAGPPGLTQADSHPPHVPHRAWPPAGGAGLDARTGCGPSLAHGHDVAKPLRAVAVQPGEDLRCLREVVGRSANESRSQQGQRQKGYHCQGGGQNPHTCEVRCQSGEGEHQGSSPESTGSATSGAGARGHVFPEPQVRRLTGCSKVRQLPRDVLCVDARERYRSDSTRQRPGRPPRELAHGSPVLRRQPDRRGELPDCSPVSSLANAGQRGQAINASVPSSPQGLDEAGAASSSATLAVGGGGGNRSPHDREAVGEDGPLHSSVLPRLHETRSRCSSDLGPICTSAARRLRAAGALEPHPPSTGIGDPVKDGHLGRDPLSGRCARLGVDRNSLVASPAAVRKAGRGARQHSAGRFHTTRLGQTVEHHRRRARCPKGERSGALQAAPRRCLPRRRLQAPLPRRGQKARRLENGGLSGQVCQASPYQRPAQQALAQRPGGDQVVGRAPAAASVLRAMQGEQVRGEVKFGRQLQPPRIFIEIFCGSGHLASAVKRLGGLVLIWDITLGGQYDLTSIANQRFLRGLIIGNLVWGIHLGTPCSSFSRARRGRPPPIRSSQFPLGLSGLNEKDAERVEIGNCLMSFSIGVLRLCHRLCIPCVIENPASSMLFLTQNAISVSSLSTYTEAIAEFCMFGKPWRKSTKLIGVHIGLRKFDEYRCINKPAGVCKRTGCPHVVLSGKDPNQPEQFLTFTAQPYPRGFCAVLAQAFKNASSYIHAANMQQVIQK</sequence>
<gene>
    <name evidence="2" type="ORF">PGLA1383_LOCUS33238</name>
</gene>
<feature type="compositionally biased region" description="Polar residues" evidence="1">
    <location>
        <begin position="603"/>
        <end position="614"/>
    </location>
</feature>
<protein>
    <submittedName>
        <fullName evidence="2">Uncharacterized protein</fullName>
    </submittedName>
</protein>
<dbReference type="OrthoDB" id="415614at2759"/>
<feature type="region of interest" description="Disordered" evidence="1">
    <location>
        <begin position="463"/>
        <end position="524"/>
    </location>
</feature>
<dbReference type="EMBL" id="CAJNNV010025649">
    <property type="protein sequence ID" value="CAE8615524.1"/>
    <property type="molecule type" value="Genomic_DNA"/>
</dbReference>
<organism evidence="2 3">
    <name type="scientific">Polarella glacialis</name>
    <name type="common">Dinoflagellate</name>
    <dbReference type="NCBI Taxonomy" id="89957"/>
    <lineage>
        <taxon>Eukaryota</taxon>
        <taxon>Sar</taxon>
        <taxon>Alveolata</taxon>
        <taxon>Dinophyceae</taxon>
        <taxon>Suessiales</taxon>
        <taxon>Suessiaceae</taxon>
        <taxon>Polarella</taxon>
    </lineage>
</organism>
<proteinExistence type="predicted"/>
<feature type="region of interest" description="Disordered" evidence="1">
    <location>
        <begin position="753"/>
        <end position="801"/>
    </location>
</feature>
<feature type="compositionally biased region" description="Low complexity" evidence="1">
    <location>
        <begin position="503"/>
        <end position="520"/>
    </location>
</feature>
<accession>A0A813FN03</accession>
<evidence type="ECO:0000313" key="3">
    <source>
        <dbReference type="Proteomes" id="UP000654075"/>
    </source>
</evidence>